<organism evidence="2 3">
    <name type="scientific">Dendrobium thyrsiflorum</name>
    <name type="common">Pinecone-like raceme dendrobium</name>
    <name type="synonym">Orchid</name>
    <dbReference type="NCBI Taxonomy" id="117978"/>
    <lineage>
        <taxon>Eukaryota</taxon>
        <taxon>Viridiplantae</taxon>
        <taxon>Streptophyta</taxon>
        <taxon>Embryophyta</taxon>
        <taxon>Tracheophyta</taxon>
        <taxon>Spermatophyta</taxon>
        <taxon>Magnoliopsida</taxon>
        <taxon>Liliopsida</taxon>
        <taxon>Asparagales</taxon>
        <taxon>Orchidaceae</taxon>
        <taxon>Epidendroideae</taxon>
        <taxon>Malaxideae</taxon>
        <taxon>Dendrobiinae</taxon>
        <taxon>Dendrobium</taxon>
    </lineage>
</organism>
<reference evidence="2 3" key="1">
    <citation type="journal article" date="2024" name="Plant Biotechnol. J.">
        <title>Dendrobium thyrsiflorum genome and its molecular insights into genes involved in important horticultural traits.</title>
        <authorList>
            <person name="Chen B."/>
            <person name="Wang J.Y."/>
            <person name="Zheng P.J."/>
            <person name="Li K.L."/>
            <person name="Liang Y.M."/>
            <person name="Chen X.F."/>
            <person name="Zhang C."/>
            <person name="Zhao X."/>
            <person name="He X."/>
            <person name="Zhang G.Q."/>
            <person name="Liu Z.J."/>
            <person name="Xu Q."/>
        </authorList>
    </citation>
    <scope>NUCLEOTIDE SEQUENCE [LARGE SCALE GENOMIC DNA]</scope>
    <source>
        <strain evidence="2">GZMU011</strain>
    </source>
</reference>
<name>A0ABD0U5S1_DENTH</name>
<evidence type="ECO:0000256" key="1">
    <source>
        <dbReference type="SAM" id="MobiDB-lite"/>
    </source>
</evidence>
<proteinExistence type="predicted"/>
<sequence length="65" mass="7161">MKSKSCHNSFHALHNTHHHPVYEEAMGKEEGSITYPIPIVGLQKDSADGTNGRADEIMYTINHGG</sequence>
<dbReference type="Proteomes" id="UP001552299">
    <property type="component" value="Unassembled WGS sequence"/>
</dbReference>
<keyword evidence="3" id="KW-1185">Reference proteome</keyword>
<evidence type="ECO:0000313" key="3">
    <source>
        <dbReference type="Proteomes" id="UP001552299"/>
    </source>
</evidence>
<feature type="region of interest" description="Disordered" evidence="1">
    <location>
        <begin position="1"/>
        <end position="27"/>
    </location>
</feature>
<protein>
    <submittedName>
        <fullName evidence="2">Uncharacterized protein</fullName>
    </submittedName>
</protein>
<evidence type="ECO:0000313" key="2">
    <source>
        <dbReference type="EMBL" id="KAL0907808.1"/>
    </source>
</evidence>
<accession>A0ABD0U5S1</accession>
<comment type="caution">
    <text evidence="2">The sequence shown here is derived from an EMBL/GenBank/DDBJ whole genome shotgun (WGS) entry which is preliminary data.</text>
</comment>
<dbReference type="AlphaFoldDB" id="A0ABD0U5S1"/>
<gene>
    <name evidence="2" type="ORF">M5K25_022246</name>
</gene>
<dbReference type="EMBL" id="JANQDX010000017">
    <property type="protein sequence ID" value="KAL0907808.1"/>
    <property type="molecule type" value="Genomic_DNA"/>
</dbReference>